<dbReference type="InterPro" id="IPR001584">
    <property type="entry name" value="Integrase_cat-core"/>
</dbReference>
<dbReference type="NCBIfam" id="NF033563">
    <property type="entry name" value="transpos_IS30"/>
    <property type="match status" value="1"/>
</dbReference>
<comment type="caution">
    <text evidence="3">The sequence shown here is derived from an EMBL/GenBank/DDBJ whole genome shotgun (WGS) entry which is preliminary data.</text>
</comment>
<dbReference type="InterPro" id="IPR053392">
    <property type="entry name" value="Transposase_IS30-like"/>
</dbReference>
<feature type="non-terminal residue" evidence="3">
    <location>
        <position position="1"/>
    </location>
</feature>
<dbReference type="RefSeq" id="WP_134551755.1">
    <property type="nucleotide sequence ID" value="NZ_SOHL01000016.1"/>
</dbReference>
<protein>
    <submittedName>
        <fullName evidence="3">IS30 family transposase</fullName>
    </submittedName>
</protein>
<dbReference type="GO" id="GO:0003676">
    <property type="term" value="F:nucleic acid binding"/>
    <property type="evidence" value="ECO:0007669"/>
    <property type="project" value="InterPro"/>
</dbReference>
<dbReference type="PANTHER" id="PTHR10948">
    <property type="entry name" value="TRANSPOSASE"/>
    <property type="match status" value="1"/>
</dbReference>
<name>A0A4R9AUV4_9MICO</name>
<dbReference type="PROSITE" id="PS50994">
    <property type="entry name" value="INTEGRASE"/>
    <property type="match status" value="1"/>
</dbReference>
<sequence length="92" mass="10666">VEMAWHEELTEATGVPIYFAERSSPWQRGANENFNGLARQYFPKGTNLALHTSEHVDHVVQELNDRPRKTLGYDTPSERFNIERDTPEVNPR</sequence>
<dbReference type="GO" id="GO:0032196">
    <property type="term" value="P:transposition"/>
    <property type="evidence" value="ECO:0007669"/>
    <property type="project" value="TreeGrafter"/>
</dbReference>
<evidence type="ECO:0000313" key="4">
    <source>
        <dbReference type="Proteomes" id="UP000297983"/>
    </source>
</evidence>
<dbReference type="SUPFAM" id="SSF53098">
    <property type="entry name" value="Ribonuclease H-like"/>
    <property type="match status" value="1"/>
</dbReference>
<dbReference type="InterPro" id="IPR012337">
    <property type="entry name" value="RNaseH-like_sf"/>
</dbReference>
<dbReference type="PANTHER" id="PTHR10948:SF23">
    <property type="entry name" value="TRANSPOSASE INSI FOR INSERTION SEQUENCE ELEMENT IS30A-RELATED"/>
    <property type="match status" value="1"/>
</dbReference>
<evidence type="ECO:0000259" key="2">
    <source>
        <dbReference type="PROSITE" id="PS50994"/>
    </source>
</evidence>
<dbReference type="AlphaFoldDB" id="A0A4R9AUV4"/>
<gene>
    <name evidence="3" type="ORF">E3T50_10245</name>
</gene>
<evidence type="ECO:0000313" key="3">
    <source>
        <dbReference type="EMBL" id="TFD70243.1"/>
    </source>
</evidence>
<dbReference type="InterPro" id="IPR036397">
    <property type="entry name" value="RNaseH_sf"/>
</dbReference>
<dbReference type="InterPro" id="IPR051917">
    <property type="entry name" value="Transposase-Integrase"/>
</dbReference>
<accession>A0A4R9AUV4</accession>
<evidence type="ECO:0000256" key="1">
    <source>
        <dbReference type="SAM" id="MobiDB-lite"/>
    </source>
</evidence>
<dbReference type="GO" id="GO:0015074">
    <property type="term" value="P:DNA integration"/>
    <property type="evidence" value="ECO:0007669"/>
    <property type="project" value="InterPro"/>
</dbReference>
<dbReference type="EMBL" id="SOHL01000016">
    <property type="protein sequence ID" value="TFD70243.1"/>
    <property type="molecule type" value="Genomic_DNA"/>
</dbReference>
<keyword evidence="4" id="KW-1185">Reference proteome</keyword>
<feature type="region of interest" description="Disordered" evidence="1">
    <location>
        <begin position="68"/>
        <end position="92"/>
    </location>
</feature>
<organism evidence="3 4">
    <name type="scientific">Cryobacterium gelidum</name>
    <dbReference type="NCBI Taxonomy" id="1259164"/>
    <lineage>
        <taxon>Bacteria</taxon>
        <taxon>Bacillati</taxon>
        <taxon>Actinomycetota</taxon>
        <taxon>Actinomycetes</taxon>
        <taxon>Micrococcales</taxon>
        <taxon>Microbacteriaceae</taxon>
        <taxon>Cryobacterium</taxon>
    </lineage>
</organism>
<feature type="compositionally biased region" description="Basic and acidic residues" evidence="1">
    <location>
        <begin position="76"/>
        <end position="92"/>
    </location>
</feature>
<dbReference type="Proteomes" id="UP000297983">
    <property type="component" value="Unassembled WGS sequence"/>
</dbReference>
<feature type="domain" description="Integrase catalytic" evidence="2">
    <location>
        <begin position="1"/>
        <end position="84"/>
    </location>
</feature>
<dbReference type="GO" id="GO:0004803">
    <property type="term" value="F:transposase activity"/>
    <property type="evidence" value="ECO:0007669"/>
    <property type="project" value="TreeGrafter"/>
</dbReference>
<reference evidence="3 4" key="1">
    <citation type="submission" date="2019-03" db="EMBL/GenBank/DDBJ databases">
        <title>Genomics of glacier-inhabiting Cryobacterium strains.</title>
        <authorList>
            <person name="Liu Q."/>
            <person name="Xin Y.-H."/>
        </authorList>
    </citation>
    <scope>NUCLEOTIDE SEQUENCE [LARGE SCALE GENOMIC DNA]</scope>
    <source>
        <strain evidence="3 4">Hz16</strain>
    </source>
</reference>
<dbReference type="GO" id="GO:0005829">
    <property type="term" value="C:cytosol"/>
    <property type="evidence" value="ECO:0007669"/>
    <property type="project" value="TreeGrafter"/>
</dbReference>
<proteinExistence type="predicted"/>
<dbReference type="Gene3D" id="3.30.420.10">
    <property type="entry name" value="Ribonuclease H-like superfamily/Ribonuclease H"/>
    <property type="match status" value="1"/>
</dbReference>